<proteinExistence type="predicted"/>
<evidence type="ECO:0008006" key="3">
    <source>
        <dbReference type="Google" id="ProtNLM"/>
    </source>
</evidence>
<dbReference type="InterPro" id="IPR037175">
    <property type="entry name" value="KFase_sf"/>
</dbReference>
<evidence type="ECO:0000313" key="1">
    <source>
        <dbReference type="EMBL" id="AYL97109.1"/>
    </source>
</evidence>
<gene>
    <name evidence="1" type="ORF">HYN43_018135</name>
</gene>
<dbReference type="SUPFAM" id="SSF102198">
    <property type="entry name" value="Putative cyclase"/>
    <property type="match status" value="1"/>
</dbReference>
<dbReference type="GO" id="GO:0019441">
    <property type="term" value="P:L-tryptophan catabolic process to kynurenine"/>
    <property type="evidence" value="ECO:0007669"/>
    <property type="project" value="InterPro"/>
</dbReference>
<dbReference type="RefSeq" id="WP_119410693.1">
    <property type="nucleotide sequence ID" value="NZ_CP032869.1"/>
</dbReference>
<dbReference type="OrthoDB" id="9796085at2"/>
<dbReference type="Gene3D" id="3.50.30.50">
    <property type="entry name" value="Putative cyclase"/>
    <property type="match status" value="1"/>
</dbReference>
<dbReference type="InterPro" id="IPR007325">
    <property type="entry name" value="KFase/CYL"/>
</dbReference>
<evidence type="ECO:0000313" key="2">
    <source>
        <dbReference type="Proteomes" id="UP000270046"/>
    </source>
</evidence>
<dbReference type="Pfam" id="PF04199">
    <property type="entry name" value="Cyclase"/>
    <property type="match status" value="1"/>
</dbReference>
<name>A0A494VRM9_9SPHI</name>
<sequence>MRNNINLSHLISQSTPAYGNRDRIFIRDNSSILKGETANSSCWIFSNNHIGTHIDSPRHFSATGKKTHEFPVNDFFYDKVKLVDITCTSGILISIDDFKKVEAQVPHDVELLFIRTGYEGYRAIDKYWNDSPGLAAELADYFRSHFPYLRCVGFDFISLTSWNFRPEGRISHRAFLCPDEPKQPILVIEDMALAAVNSAIKSVVVAPMFVEDGNGGAVTVFADVE</sequence>
<reference evidence="1 2" key="1">
    <citation type="submission" date="2018-10" db="EMBL/GenBank/DDBJ databases">
        <title>Genome sequencing of Mucilaginibacter sp. HYN0043.</title>
        <authorList>
            <person name="Kim M."/>
            <person name="Yi H."/>
        </authorList>
    </citation>
    <scope>NUCLEOTIDE SEQUENCE [LARGE SCALE GENOMIC DNA]</scope>
    <source>
        <strain evidence="1 2">HYN0043</strain>
    </source>
</reference>
<protein>
    <recommendedName>
        <fullName evidence="3">Cyclase family protein</fullName>
    </recommendedName>
</protein>
<dbReference type="Proteomes" id="UP000270046">
    <property type="component" value="Chromosome"/>
</dbReference>
<dbReference type="PANTHER" id="PTHR31118:SF32">
    <property type="entry name" value="KYNURENINE FORMAMIDASE"/>
    <property type="match status" value="1"/>
</dbReference>
<organism evidence="1 2">
    <name type="scientific">Mucilaginibacter celer</name>
    <dbReference type="NCBI Taxonomy" id="2305508"/>
    <lineage>
        <taxon>Bacteria</taxon>
        <taxon>Pseudomonadati</taxon>
        <taxon>Bacteroidota</taxon>
        <taxon>Sphingobacteriia</taxon>
        <taxon>Sphingobacteriales</taxon>
        <taxon>Sphingobacteriaceae</taxon>
        <taxon>Mucilaginibacter</taxon>
    </lineage>
</organism>
<keyword evidence="2" id="KW-1185">Reference proteome</keyword>
<dbReference type="PANTHER" id="PTHR31118">
    <property type="entry name" value="CYCLASE-LIKE PROTEIN 2"/>
    <property type="match status" value="1"/>
</dbReference>
<accession>A0A494VRM9</accession>
<dbReference type="EMBL" id="CP032869">
    <property type="protein sequence ID" value="AYL97109.1"/>
    <property type="molecule type" value="Genomic_DNA"/>
</dbReference>
<dbReference type="GO" id="GO:0004061">
    <property type="term" value="F:arylformamidase activity"/>
    <property type="evidence" value="ECO:0007669"/>
    <property type="project" value="InterPro"/>
</dbReference>
<dbReference type="KEGG" id="muh:HYN43_018135"/>
<dbReference type="AlphaFoldDB" id="A0A494VRM9"/>